<reference evidence="9 10" key="1">
    <citation type="journal article" date="2017" name="Front. Microbiol.">
        <title>Genomic Characterization of Dairy Associated Leuconostoc Species and Diversity of Leuconostocs in Undefined Mixed Mesophilic Starter Cultures.</title>
        <authorList>
            <person name="Frantzen C.A."/>
            <person name="Kot W."/>
            <person name="Pedersen T.B."/>
            <person name="Ardo Y.M."/>
            <person name="Broadbent J.R."/>
            <person name="Neve H."/>
            <person name="Hansen L.H."/>
            <person name="Dal Bello F."/>
            <person name="Ostlie H.M."/>
            <person name="Kleppen H.P."/>
            <person name="Vogensen F.K."/>
            <person name="Holo H."/>
        </authorList>
    </citation>
    <scope>NUCLEOTIDE SEQUENCE [LARGE SCALE GENOMIC DNA]</scope>
    <source>
        <strain evidence="9 10">LMGCF08</strain>
    </source>
</reference>
<dbReference type="GO" id="GO:0030313">
    <property type="term" value="C:cell envelope"/>
    <property type="evidence" value="ECO:0007669"/>
    <property type="project" value="UniProtKB-SubCell"/>
</dbReference>
<feature type="transmembrane region" description="Helical" evidence="7">
    <location>
        <begin position="113"/>
        <end position="135"/>
    </location>
</feature>
<keyword evidence="5 7" id="KW-1133">Transmembrane helix</keyword>
<proteinExistence type="inferred from homology"/>
<dbReference type="InterPro" id="IPR000515">
    <property type="entry name" value="MetI-like"/>
</dbReference>
<dbReference type="PROSITE" id="PS50928">
    <property type="entry name" value="ABC_TM1"/>
    <property type="match status" value="1"/>
</dbReference>
<feature type="transmembrane region" description="Helical" evidence="7">
    <location>
        <begin position="216"/>
        <end position="235"/>
    </location>
</feature>
<dbReference type="Gene3D" id="1.10.3720.10">
    <property type="entry name" value="MetI-like"/>
    <property type="match status" value="1"/>
</dbReference>
<dbReference type="InterPro" id="IPR035906">
    <property type="entry name" value="MetI-like_sf"/>
</dbReference>
<evidence type="ECO:0000313" key="9">
    <source>
        <dbReference type="EMBL" id="ORI98498.1"/>
    </source>
</evidence>
<feature type="transmembrane region" description="Helical" evidence="7">
    <location>
        <begin position="73"/>
        <end position="101"/>
    </location>
</feature>
<keyword evidence="3 7" id="KW-0813">Transport</keyword>
<dbReference type="STRING" id="33968.BMS77_00475"/>
<feature type="transmembrane region" description="Helical" evidence="7">
    <location>
        <begin position="141"/>
        <end position="162"/>
    </location>
</feature>
<dbReference type="SUPFAM" id="SSF161098">
    <property type="entry name" value="MetI-like"/>
    <property type="match status" value="1"/>
</dbReference>
<comment type="subcellular location">
    <subcellularLocation>
        <location evidence="2">Cell envelope</location>
    </subcellularLocation>
    <subcellularLocation>
        <location evidence="7">Cell membrane</location>
        <topology evidence="7">Multi-pass membrane protein</topology>
    </subcellularLocation>
    <subcellularLocation>
        <location evidence="1">Membrane</location>
        <topology evidence="1">Multi-pass membrane protein</topology>
    </subcellularLocation>
</comment>
<gene>
    <name evidence="9" type="ORF">BMR96_01530</name>
</gene>
<evidence type="ECO:0000256" key="5">
    <source>
        <dbReference type="ARBA" id="ARBA00022989"/>
    </source>
</evidence>
<dbReference type="eggNOG" id="COG3639">
    <property type="taxonomic scope" value="Bacteria"/>
</dbReference>
<dbReference type="PANTHER" id="PTHR30043:SF8">
    <property type="entry name" value="ABC TRANSPORTER, PERMEASE PROTEIN CC0363, PUTATIVE-RELATED"/>
    <property type="match status" value="1"/>
</dbReference>
<feature type="transmembrane region" description="Helical" evidence="7">
    <location>
        <begin position="241"/>
        <end position="259"/>
    </location>
</feature>
<accession>A0A1X0VFL9</accession>
<dbReference type="AlphaFoldDB" id="A0A1X0VFL9"/>
<feature type="domain" description="ABC transmembrane type-1" evidence="8">
    <location>
        <begin position="77"/>
        <end position="259"/>
    </location>
</feature>
<dbReference type="GO" id="GO:0005886">
    <property type="term" value="C:plasma membrane"/>
    <property type="evidence" value="ECO:0007669"/>
    <property type="project" value="UniProtKB-SubCell"/>
</dbReference>
<protein>
    <submittedName>
        <fullName evidence="9">Phosphonate ABC transporter, permease protein PhnE</fullName>
    </submittedName>
</protein>
<comment type="caution">
    <text evidence="9">The sequence shown here is derived from an EMBL/GenBank/DDBJ whole genome shotgun (WGS) entry which is preliminary data.</text>
</comment>
<evidence type="ECO:0000259" key="8">
    <source>
        <dbReference type="PROSITE" id="PS50928"/>
    </source>
</evidence>
<evidence type="ECO:0000256" key="4">
    <source>
        <dbReference type="ARBA" id="ARBA00022692"/>
    </source>
</evidence>
<evidence type="ECO:0000256" key="7">
    <source>
        <dbReference type="RuleBase" id="RU363032"/>
    </source>
</evidence>
<feature type="transmembrane region" description="Helical" evidence="7">
    <location>
        <begin position="18"/>
        <end position="37"/>
    </location>
</feature>
<dbReference type="InterPro" id="IPR005769">
    <property type="entry name" value="PhnE/PtxC"/>
</dbReference>
<dbReference type="Proteomes" id="UP000192288">
    <property type="component" value="Unassembled WGS sequence"/>
</dbReference>
<evidence type="ECO:0000256" key="3">
    <source>
        <dbReference type="ARBA" id="ARBA00022448"/>
    </source>
</evidence>
<dbReference type="Pfam" id="PF00528">
    <property type="entry name" value="BPD_transp_1"/>
    <property type="match status" value="1"/>
</dbReference>
<sequence>MNKKLEAVLLTQPKRAKYYITAAIIVLIALVWSSSAVNQMTLTDKGWRIGWNILEGIVTPDKDLLFGGGDTGVAYLVLQTIAIAFLGTLVGAIIAVPLSFISATNIVPKPVVVVTRFVIMAIRTVPSLVYGLMFIRVTGPGPFAGVMTLAVVSIGMISKLFIETIEDLDSGILESLDAAGSTFFQKIRYGVLPQLSSDFISILAYRFDMNLREATILGLVGAGGIGAPMIFAMSGYEWHKVGAILIGLFVLIFVIEYLSDKLRQHLLHG</sequence>
<organism evidence="9 10">
    <name type="scientific">Leuconostoc pseudomesenteroides</name>
    <dbReference type="NCBI Taxonomy" id="33968"/>
    <lineage>
        <taxon>Bacteria</taxon>
        <taxon>Bacillati</taxon>
        <taxon>Bacillota</taxon>
        <taxon>Bacilli</taxon>
        <taxon>Lactobacillales</taxon>
        <taxon>Lactobacillaceae</taxon>
        <taxon>Leuconostoc</taxon>
    </lineage>
</organism>
<keyword evidence="6 7" id="KW-0472">Membrane</keyword>
<evidence type="ECO:0000256" key="6">
    <source>
        <dbReference type="ARBA" id="ARBA00023136"/>
    </source>
</evidence>
<evidence type="ECO:0000256" key="1">
    <source>
        <dbReference type="ARBA" id="ARBA00004141"/>
    </source>
</evidence>
<dbReference type="NCBIfam" id="TIGR01097">
    <property type="entry name" value="PhnE"/>
    <property type="match status" value="1"/>
</dbReference>
<keyword evidence="4 7" id="KW-0812">Transmembrane</keyword>
<dbReference type="RefSeq" id="WP_004911711.1">
    <property type="nucleotide sequence ID" value="NZ_MPLS01000003.1"/>
</dbReference>
<comment type="similarity">
    <text evidence="7">Belongs to the binding-protein-dependent transport system permease family.</text>
</comment>
<dbReference type="PANTHER" id="PTHR30043">
    <property type="entry name" value="PHOSPHONATES TRANSPORT SYSTEM PERMEASE PROTEIN"/>
    <property type="match status" value="1"/>
</dbReference>
<evidence type="ECO:0000256" key="2">
    <source>
        <dbReference type="ARBA" id="ARBA00004196"/>
    </source>
</evidence>
<dbReference type="EMBL" id="MPLS01000003">
    <property type="protein sequence ID" value="ORI98498.1"/>
    <property type="molecule type" value="Genomic_DNA"/>
</dbReference>
<evidence type="ECO:0000313" key="10">
    <source>
        <dbReference type="Proteomes" id="UP000192288"/>
    </source>
</evidence>
<name>A0A1X0VFL9_LEUPS</name>
<dbReference type="GO" id="GO:0015416">
    <property type="term" value="F:ABC-type phosphonate transporter activity"/>
    <property type="evidence" value="ECO:0007669"/>
    <property type="project" value="InterPro"/>
</dbReference>